<protein>
    <submittedName>
        <fullName evidence="1">Uncharacterized protein</fullName>
    </submittedName>
</protein>
<dbReference type="Proteomes" id="UP000030758">
    <property type="component" value="Unassembled WGS sequence"/>
</dbReference>
<proteinExistence type="predicted"/>
<sequence length="197" mass="21979">MIASGDRVVSTYALLDAGSEGSLITERLARQLHLAKDQCQLRLSTFHGQDPPQELFKTTFQIRSVRGEKTFDIKNAIVVPSLNVSNRTIDWSRIKGRLRHLNDLPLVKIDYAQVELLLGADNFDAIQPLETCKPARKGHPYGVKTPLGWTVCGRFSLSKDFALAVGLDSLWPFFVIEGRTYFALGSHQSSHRQGSGR</sequence>
<organism evidence="1">
    <name type="scientific">Trichuris suis</name>
    <name type="common">pig whipworm</name>
    <dbReference type="NCBI Taxonomy" id="68888"/>
    <lineage>
        <taxon>Eukaryota</taxon>
        <taxon>Metazoa</taxon>
        <taxon>Ecdysozoa</taxon>
        <taxon>Nematoda</taxon>
        <taxon>Enoplea</taxon>
        <taxon>Dorylaimia</taxon>
        <taxon>Trichinellida</taxon>
        <taxon>Trichuridae</taxon>
        <taxon>Trichuris</taxon>
    </lineage>
</organism>
<name>A0A085MXS9_9BILA</name>
<dbReference type="PANTHER" id="PTHR47331">
    <property type="entry name" value="PHD-TYPE DOMAIN-CONTAINING PROTEIN"/>
    <property type="match status" value="1"/>
</dbReference>
<reference evidence="1" key="1">
    <citation type="journal article" date="2014" name="Nat. Genet.">
        <title>Genome and transcriptome of the porcine whipworm Trichuris suis.</title>
        <authorList>
            <person name="Jex A.R."/>
            <person name="Nejsum P."/>
            <person name="Schwarz E.M."/>
            <person name="Hu L."/>
            <person name="Young N.D."/>
            <person name="Hall R.S."/>
            <person name="Korhonen P.K."/>
            <person name="Liao S."/>
            <person name="Thamsborg S."/>
            <person name="Xia J."/>
            <person name="Xu P."/>
            <person name="Wang S."/>
            <person name="Scheerlinck J.P."/>
            <person name="Hofmann A."/>
            <person name="Sternberg P.W."/>
            <person name="Wang J."/>
            <person name="Gasser R.B."/>
        </authorList>
    </citation>
    <scope>NUCLEOTIDE SEQUENCE [LARGE SCALE GENOMIC DNA]</scope>
    <source>
        <strain evidence="1">DCEP-RM93F</strain>
    </source>
</reference>
<evidence type="ECO:0000313" key="1">
    <source>
        <dbReference type="EMBL" id="KFD62025.1"/>
    </source>
</evidence>
<dbReference type="EMBL" id="KL367603">
    <property type="protein sequence ID" value="KFD62025.1"/>
    <property type="molecule type" value="Genomic_DNA"/>
</dbReference>
<dbReference type="AlphaFoldDB" id="A0A085MXS9"/>
<gene>
    <name evidence="1" type="ORF">M514_25744</name>
</gene>
<dbReference type="PANTHER" id="PTHR47331:SF5">
    <property type="entry name" value="RIBONUCLEASE H"/>
    <property type="match status" value="1"/>
</dbReference>
<accession>A0A085MXS9</accession>